<evidence type="ECO:0000313" key="3">
    <source>
        <dbReference type="Proteomes" id="UP001595075"/>
    </source>
</evidence>
<dbReference type="Gene3D" id="1.10.510.10">
    <property type="entry name" value="Transferase(Phosphotransferase) domain 1"/>
    <property type="match status" value="1"/>
</dbReference>
<dbReference type="PANTHER" id="PTHR44329">
    <property type="entry name" value="SERINE/THREONINE-PROTEIN KINASE TNNI3K-RELATED"/>
    <property type="match status" value="1"/>
</dbReference>
<name>A0ABR4CYS3_9HELO</name>
<dbReference type="InterPro" id="IPR051681">
    <property type="entry name" value="Ser/Thr_Kinases-Pseudokinases"/>
</dbReference>
<evidence type="ECO:0000259" key="1">
    <source>
        <dbReference type="PROSITE" id="PS50011"/>
    </source>
</evidence>
<proteinExistence type="predicted"/>
<keyword evidence="3" id="KW-1185">Reference proteome</keyword>
<reference evidence="2 3" key="1">
    <citation type="journal article" date="2024" name="Commun. Biol.">
        <title>Comparative genomic analysis of thermophilic fungi reveals convergent evolutionary adaptations and gene losses.</title>
        <authorList>
            <person name="Steindorff A.S."/>
            <person name="Aguilar-Pontes M.V."/>
            <person name="Robinson A.J."/>
            <person name="Andreopoulos B."/>
            <person name="LaButti K."/>
            <person name="Kuo A."/>
            <person name="Mondo S."/>
            <person name="Riley R."/>
            <person name="Otillar R."/>
            <person name="Haridas S."/>
            <person name="Lipzen A."/>
            <person name="Grimwood J."/>
            <person name="Schmutz J."/>
            <person name="Clum A."/>
            <person name="Reid I.D."/>
            <person name="Moisan M.C."/>
            <person name="Butler G."/>
            <person name="Nguyen T.T.M."/>
            <person name="Dewar K."/>
            <person name="Conant G."/>
            <person name="Drula E."/>
            <person name="Henrissat B."/>
            <person name="Hansel C."/>
            <person name="Singer S."/>
            <person name="Hutchinson M.I."/>
            <person name="de Vries R.P."/>
            <person name="Natvig D.O."/>
            <person name="Powell A.J."/>
            <person name="Tsang A."/>
            <person name="Grigoriev I.V."/>
        </authorList>
    </citation>
    <scope>NUCLEOTIDE SEQUENCE [LARGE SCALE GENOMIC DNA]</scope>
    <source>
        <strain evidence="2 3">CBS 494.80</strain>
    </source>
</reference>
<dbReference type="InterPro" id="IPR000719">
    <property type="entry name" value="Prot_kinase_dom"/>
</dbReference>
<evidence type="ECO:0000313" key="2">
    <source>
        <dbReference type="EMBL" id="KAL2075042.1"/>
    </source>
</evidence>
<sequence>MVPAVDLTPELAYRTICPSTAFWVDITSPRDYLGDEQLAWDVSILNPQSRIDSLTPVQIPRWRIDGCTSLGNQFFTVPTFLSPLPPLRVDTFLPDPRFWPPGLRHDLGFDKAFLFRDWRINHFGICQHILRALEYWSDSFPDFGNLYRDLPFGSRIMFENMSMNIRSIRIRIARTHDLERQLLPLSSLKFGSHFPTPDTLDISQLTLIRQFQDSAALVRVSKSPDDDVVVFKTLSDEPKYLNHEMDILLSMPKHENIISRPSQIVTKRCKFGGKIAVVGFTIQYHAQGSLRDILPFRRLHGALKLQDKIKWATQVISALQHIKSKGPGWYCDLRLDNILLSDDDDVILIDFEQRGVLPAFASPLDNYLQYVNILVNDSSLDTTTRKEFKDLYDKHIRPFVPKRKDQHQGCVPWLCMSSLEREASELYMLGRLLWCIFEGVSAPQKEFWMEYKHEPEIEFPEFRDTPKQLRELILSCAPDWNVAGKRLQRKAFGLRFRDSSDGKDISEFVFRKQVTAAWHEEIERAKVFLGGRENRGIEWSEATKGRTLSLEHILKMLHETVP</sequence>
<dbReference type="SMART" id="SM00220">
    <property type="entry name" value="S_TKc"/>
    <property type="match status" value="1"/>
</dbReference>
<accession>A0ABR4CYS3</accession>
<protein>
    <recommendedName>
        <fullName evidence="1">Protein kinase domain-containing protein</fullName>
    </recommendedName>
</protein>
<dbReference type="SUPFAM" id="SSF56112">
    <property type="entry name" value="Protein kinase-like (PK-like)"/>
    <property type="match status" value="1"/>
</dbReference>
<feature type="domain" description="Protein kinase" evidence="1">
    <location>
        <begin position="179"/>
        <end position="562"/>
    </location>
</feature>
<dbReference type="Proteomes" id="UP001595075">
    <property type="component" value="Unassembled WGS sequence"/>
</dbReference>
<gene>
    <name evidence="2" type="ORF">VTL71DRAFT_8822</name>
</gene>
<dbReference type="PROSITE" id="PS50011">
    <property type="entry name" value="PROTEIN_KINASE_DOM"/>
    <property type="match status" value="1"/>
</dbReference>
<dbReference type="EMBL" id="JAZHXI010000002">
    <property type="protein sequence ID" value="KAL2075042.1"/>
    <property type="molecule type" value="Genomic_DNA"/>
</dbReference>
<comment type="caution">
    <text evidence="2">The sequence shown here is derived from an EMBL/GenBank/DDBJ whole genome shotgun (WGS) entry which is preliminary data.</text>
</comment>
<organism evidence="2 3">
    <name type="scientific">Oculimacula yallundae</name>
    <dbReference type="NCBI Taxonomy" id="86028"/>
    <lineage>
        <taxon>Eukaryota</taxon>
        <taxon>Fungi</taxon>
        <taxon>Dikarya</taxon>
        <taxon>Ascomycota</taxon>
        <taxon>Pezizomycotina</taxon>
        <taxon>Leotiomycetes</taxon>
        <taxon>Helotiales</taxon>
        <taxon>Ploettnerulaceae</taxon>
        <taxon>Oculimacula</taxon>
    </lineage>
</organism>
<dbReference type="InterPro" id="IPR011009">
    <property type="entry name" value="Kinase-like_dom_sf"/>
</dbReference>